<reference evidence="2" key="2">
    <citation type="submission" date="2021-01" db="UniProtKB">
        <authorList>
            <consortium name="EnsemblPlants"/>
        </authorList>
    </citation>
    <scope>IDENTIFICATION</scope>
</reference>
<protein>
    <submittedName>
        <fullName evidence="2">Uncharacterized protein</fullName>
    </submittedName>
</protein>
<proteinExistence type="predicted"/>
<reference evidence="2 3" key="1">
    <citation type="journal article" date="2016" name="G3 (Bethesda)">
        <title>First Draft Assembly and Annotation of the Genome of a California Endemic Oak Quercus lobata Nee (Fagaceae).</title>
        <authorList>
            <person name="Sork V.L."/>
            <person name="Fitz-Gibbon S.T."/>
            <person name="Puiu D."/>
            <person name="Crepeau M."/>
            <person name="Gugger P.F."/>
            <person name="Sherman R."/>
            <person name="Stevens K."/>
            <person name="Langley C.H."/>
            <person name="Pellegrini M."/>
            <person name="Salzberg S.L."/>
        </authorList>
    </citation>
    <scope>NUCLEOTIDE SEQUENCE [LARGE SCALE GENOMIC DNA]</scope>
    <source>
        <strain evidence="2 3">cv. SW786</strain>
    </source>
</reference>
<feature type="region of interest" description="Disordered" evidence="1">
    <location>
        <begin position="1"/>
        <end position="30"/>
    </location>
</feature>
<name>A0A7N2MEK2_QUELO</name>
<dbReference type="Gramene" id="QL08p056695:mrna">
    <property type="protein sequence ID" value="QL08p056695:mrna"/>
    <property type="gene ID" value="QL08p056695"/>
</dbReference>
<dbReference type="Proteomes" id="UP000594261">
    <property type="component" value="Chromosome 8"/>
</dbReference>
<dbReference type="EMBL" id="LRBV02000008">
    <property type="status" value="NOT_ANNOTATED_CDS"/>
    <property type="molecule type" value="Genomic_DNA"/>
</dbReference>
<dbReference type="EnsemblPlants" id="QL08p056695:mrna">
    <property type="protein sequence ID" value="QL08p056695:mrna"/>
    <property type="gene ID" value="QL08p056695"/>
</dbReference>
<dbReference type="InParanoid" id="A0A7N2MEK2"/>
<sequence>MFEGDRHNAAEDEDKVDIELSNGRNPEAGDIEDISLDAVFSGDDSDVTRDDSESDNLPLSLMRILLFPLFILSV</sequence>
<dbReference type="AlphaFoldDB" id="A0A7N2MEK2"/>
<feature type="compositionally biased region" description="Basic and acidic residues" evidence="1">
    <location>
        <begin position="1"/>
        <end position="10"/>
    </location>
</feature>
<evidence type="ECO:0000313" key="2">
    <source>
        <dbReference type="EnsemblPlants" id="QL08p056695:mrna"/>
    </source>
</evidence>
<keyword evidence="3" id="KW-1185">Reference proteome</keyword>
<accession>A0A7N2MEK2</accession>
<evidence type="ECO:0000256" key="1">
    <source>
        <dbReference type="SAM" id="MobiDB-lite"/>
    </source>
</evidence>
<evidence type="ECO:0000313" key="3">
    <source>
        <dbReference type="Proteomes" id="UP000594261"/>
    </source>
</evidence>
<organism evidence="2 3">
    <name type="scientific">Quercus lobata</name>
    <name type="common">Valley oak</name>
    <dbReference type="NCBI Taxonomy" id="97700"/>
    <lineage>
        <taxon>Eukaryota</taxon>
        <taxon>Viridiplantae</taxon>
        <taxon>Streptophyta</taxon>
        <taxon>Embryophyta</taxon>
        <taxon>Tracheophyta</taxon>
        <taxon>Spermatophyta</taxon>
        <taxon>Magnoliopsida</taxon>
        <taxon>eudicotyledons</taxon>
        <taxon>Gunneridae</taxon>
        <taxon>Pentapetalae</taxon>
        <taxon>rosids</taxon>
        <taxon>fabids</taxon>
        <taxon>Fagales</taxon>
        <taxon>Fagaceae</taxon>
        <taxon>Quercus</taxon>
    </lineage>
</organism>